<dbReference type="PANTHER" id="PTHR43415:SF3">
    <property type="entry name" value="GNAT-FAMILY ACETYLTRANSFERASE"/>
    <property type="match status" value="1"/>
</dbReference>
<keyword evidence="3" id="KW-1185">Reference proteome</keyword>
<evidence type="ECO:0000313" key="2">
    <source>
        <dbReference type="EMBL" id="NYT38019.1"/>
    </source>
</evidence>
<dbReference type="AlphaFoldDB" id="A0A853FDP4"/>
<dbReference type="InterPro" id="IPR020036">
    <property type="entry name" value="PseH"/>
</dbReference>
<sequence>MNPGKESDARRQIVLKRLVLCDATQQSHVRHIRNQHAVRKAMYTDHIISEKEHRNWLDGLNTDARQIVFAVLGGDPMPIGIVSITALDTLHRKSDWAFYLDEKERGGLGAALEYALIEYAFNDLSLEKLNCEVLEINDVVVKMHKKFAFEEEGLRRSNIEKDGRRVGVVLLGLTREDWLANRQKVRSKYDAILNRFSVSIVTS</sequence>
<dbReference type="OrthoDB" id="5358891at2"/>
<proteinExistence type="predicted"/>
<dbReference type="Gene3D" id="3.40.630.30">
    <property type="match status" value="1"/>
</dbReference>
<dbReference type="InterPro" id="IPR016181">
    <property type="entry name" value="Acyl_CoA_acyltransferase"/>
</dbReference>
<keyword evidence="2" id="KW-0012">Acyltransferase</keyword>
<comment type="caution">
    <text evidence="2">The sequence shown here is derived from an EMBL/GenBank/DDBJ whole genome shotgun (WGS) entry which is preliminary data.</text>
</comment>
<reference evidence="2 3" key="1">
    <citation type="submission" date="2020-07" db="EMBL/GenBank/DDBJ databases">
        <title>Taxonomic revisions and descriptions of new bacterial species based on genomic comparisons in the high-G+C-content subgroup of the family Alcaligenaceae.</title>
        <authorList>
            <person name="Szabo A."/>
            <person name="Felfoldi T."/>
        </authorList>
    </citation>
    <scope>NUCLEOTIDE SEQUENCE [LARGE SCALE GENOMIC DNA]</scope>
    <source>
        <strain evidence="2 3">DSM 25264</strain>
    </source>
</reference>
<dbReference type="NCBIfam" id="TIGR03585">
    <property type="entry name" value="PseH"/>
    <property type="match status" value="1"/>
</dbReference>
<dbReference type="SUPFAM" id="SSF55729">
    <property type="entry name" value="Acyl-CoA N-acyltransferases (Nat)"/>
    <property type="match status" value="1"/>
</dbReference>
<dbReference type="GO" id="GO:0016747">
    <property type="term" value="F:acyltransferase activity, transferring groups other than amino-acyl groups"/>
    <property type="evidence" value="ECO:0007669"/>
    <property type="project" value="InterPro"/>
</dbReference>
<evidence type="ECO:0000313" key="3">
    <source>
        <dbReference type="Proteomes" id="UP000580517"/>
    </source>
</evidence>
<dbReference type="RefSeq" id="WP_129969965.1">
    <property type="nucleotide sequence ID" value="NZ_JACCEW010000004.1"/>
</dbReference>
<dbReference type="PROSITE" id="PS51186">
    <property type="entry name" value="GNAT"/>
    <property type="match status" value="1"/>
</dbReference>
<feature type="domain" description="N-acetyltransferase" evidence="1">
    <location>
        <begin position="18"/>
        <end position="176"/>
    </location>
</feature>
<dbReference type="PANTHER" id="PTHR43415">
    <property type="entry name" value="SPERMIDINE N(1)-ACETYLTRANSFERASE"/>
    <property type="match status" value="1"/>
</dbReference>
<dbReference type="Proteomes" id="UP000580517">
    <property type="component" value="Unassembled WGS sequence"/>
</dbReference>
<protein>
    <submittedName>
        <fullName evidence="2">UDP-4-amino-4, 6-dideoxy-N-acetyl-beta-L-altrosamine N-acetyltransferase</fullName>
        <ecNumber evidence="2">2.3.1.202</ecNumber>
    </submittedName>
</protein>
<accession>A0A853FDP4</accession>
<dbReference type="EMBL" id="JACCEW010000004">
    <property type="protein sequence ID" value="NYT38019.1"/>
    <property type="molecule type" value="Genomic_DNA"/>
</dbReference>
<organism evidence="2 3">
    <name type="scientific">Allopusillimonas soli</name>
    <dbReference type="NCBI Taxonomy" id="659016"/>
    <lineage>
        <taxon>Bacteria</taxon>
        <taxon>Pseudomonadati</taxon>
        <taxon>Pseudomonadota</taxon>
        <taxon>Betaproteobacteria</taxon>
        <taxon>Burkholderiales</taxon>
        <taxon>Alcaligenaceae</taxon>
        <taxon>Allopusillimonas</taxon>
    </lineage>
</organism>
<name>A0A853FDP4_9BURK</name>
<dbReference type="Pfam" id="PF13302">
    <property type="entry name" value="Acetyltransf_3"/>
    <property type="match status" value="1"/>
</dbReference>
<dbReference type="InterPro" id="IPR000182">
    <property type="entry name" value="GNAT_dom"/>
</dbReference>
<gene>
    <name evidence="2" type="primary">pseH</name>
    <name evidence="2" type="ORF">H0A68_14120</name>
</gene>
<dbReference type="EC" id="2.3.1.202" evidence="2"/>
<evidence type="ECO:0000259" key="1">
    <source>
        <dbReference type="PROSITE" id="PS51186"/>
    </source>
</evidence>
<keyword evidence="2" id="KW-0808">Transferase</keyword>